<evidence type="ECO:0000259" key="7">
    <source>
        <dbReference type="PROSITE" id="PS51918"/>
    </source>
</evidence>
<dbReference type="GO" id="GO:0042364">
    <property type="term" value="P:water-soluble vitamin biosynthetic process"/>
    <property type="evidence" value="ECO:0007669"/>
    <property type="project" value="UniProtKB-ARBA"/>
</dbReference>
<name>U7D6C3_9BACT</name>
<dbReference type="NCBIfam" id="TIGR03955">
    <property type="entry name" value="rSAM_HydG"/>
    <property type="match status" value="1"/>
</dbReference>
<evidence type="ECO:0000256" key="4">
    <source>
        <dbReference type="ARBA" id="ARBA00022723"/>
    </source>
</evidence>
<dbReference type="SFLD" id="SFLDS00029">
    <property type="entry name" value="Radical_SAM"/>
    <property type="match status" value="1"/>
</dbReference>
<evidence type="ECO:0000313" key="8">
    <source>
        <dbReference type="EMBL" id="ERP31488.1"/>
    </source>
</evidence>
<proteinExistence type="predicted"/>
<evidence type="ECO:0000256" key="6">
    <source>
        <dbReference type="ARBA" id="ARBA00023014"/>
    </source>
</evidence>
<dbReference type="CDD" id="cd01335">
    <property type="entry name" value="Radical_SAM"/>
    <property type="match status" value="1"/>
</dbReference>
<comment type="caution">
    <text evidence="8">The sequence shown here is derived from an EMBL/GenBank/DDBJ whole genome shotgun (WGS) entry which is preliminary data.</text>
</comment>
<dbReference type="SMART" id="SM00876">
    <property type="entry name" value="BATS"/>
    <property type="match status" value="1"/>
</dbReference>
<dbReference type="SFLD" id="SFLDG01060">
    <property type="entry name" value="BATS_domain_containing"/>
    <property type="match status" value="1"/>
</dbReference>
<evidence type="ECO:0000256" key="2">
    <source>
        <dbReference type="ARBA" id="ARBA00022485"/>
    </source>
</evidence>
<evidence type="ECO:0000256" key="1">
    <source>
        <dbReference type="ARBA" id="ARBA00001966"/>
    </source>
</evidence>
<dbReference type="GO" id="GO:0044272">
    <property type="term" value="P:sulfur compound biosynthetic process"/>
    <property type="evidence" value="ECO:0007669"/>
    <property type="project" value="UniProtKB-ARBA"/>
</dbReference>
<dbReference type="InterPro" id="IPR013785">
    <property type="entry name" value="Aldolase_TIM"/>
</dbReference>
<dbReference type="RefSeq" id="WP_022636986.1">
    <property type="nucleotide sequence ID" value="NZ_ASJR01000012.1"/>
</dbReference>
<dbReference type="EMBL" id="ASJR01000012">
    <property type="protein sequence ID" value="ERP31488.1"/>
    <property type="molecule type" value="Genomic_DNA"/>
</dbReference>
<dbReference type="SUPFAM" id="SSF102114">
    <property type="entry name" value="Radical SAM enzymes"/>
    <property type="match status" value="1"/>
</dbReference>
<dbReference type="SFLD" id="SFLDG01081">
    <property type="entry name" value="cleavage_of_the_Ca-Cb_bond_in"/>
    <property type="match status" value="1"/>
</dbReference>
<dbReference type="PANTHER" id="PTHR43583">
    <property type="entry name" value="2-IMINOACETATE SYNTHASE"/>
    <property type="match status" value="1"/>
</dbReference>
<dbReference type="InterPro" id="IPR034428">
    <property type="entry name" value="ThiH/NoCL/HydG-like"/>
</dbReference>
<dbReference type="eggNOG" id="COG0502">
    <property type="taxonomic scope" value="Bacteria"/>
</dbReference>
<dbReference type="OrthoDB" id="9801120at2"/>
<sequence length="496" mass="56136">MGRVKEWVDQVIRPEEISRYLESDGNDFIRDTEIEQTLRENASPDPAYIRDIIAKSKSLETLLPRETAALLNVTDPELIEEMKEAAMAIKRHVYDNRVVTFAPLYMSSTCVNNCTYCSFREENADTVRRVLRLDEVEREIQTLAGEIGHKRLIVVYGEHPDSDVSYIAETVKAIYGAKYPTRKGYGQIRRVNINAAPLSIADLSTLKDVGIGTYQVFQETYHHETYARVHPANTLKGNYAWRLYAMDRAMEAGIDDVGIGALFGLYNWKFEVMGLLAHTRHLEDRYGVGPHTISFPRLEPANNAPGIAESSPYHVTDHEFVRAVLALRLSVPYTGMILTAREDAALRDAVIPLGITQTDASTRIGLGAYAQKDTAQEAHRQQFILGDTRSLDEVVRALAKQGMITSFCTAGYRCGRTGEKIMDALKSGHEGQFCKLNAIITYREWLDDFGSEETRRIAEPIIKEEIREVKRKNPAMYKALISYYEKTKEGARDLYF</sequence>
<keyword evidence="6" id="KW-0411">Iron-sulfur</keyword>
<dbReference type="GO" id="GO:0003824">
    <property type="term" value="F:catalytic activity"/>
    <property type="evidence" value="ECO:0007669"/>
    <property type="project" value="InterPro"/>
</dbReference>
<evidence type="ECO:0000313" key="9">
    <source>
        <dbReference type="Proteomes" id="UP000017148"/>
    </source>
</evidence>
<dbReference type="Proteomes" id="UP000017148">
    <property type="component" value="Unassembled WGS sequence"/>
</dbReference>
<keyword evidence="9" id="KW-1185">Reference proteome</keyword>
<reference evidence="8 9" key="1">
    <citation type="journal article" date="2013" name="Environ. Microbiol.">
        <title>Genome analysis of Chitinivibrio alkaliphilus gen. nov., sp. nov., a novel extremely haloalkaliphilic anaerobic chitinolytic bacterium from the candidate phylum Termite Group 3.</title>
        <authorList>
            <person name="Sorokin D.Y."/>
            <person name="Gumerov V.M."/>
            <person name="Rakitin A.L."/>
            <person name="Beletsky A.V."/>
            <person name="Damste J.S."/>
            <person name="Muyzer G."/>
            <person name="Mardanov A.V."/>
            <person name="Ravin N.V."/>
        </authorList>
    </citation>
    <scope>NUCLEOTIDE SEQUENCE [LARGE SCALE GENOMIC DNA]</scope>
    <source>
        <strain evidence="8 9">ACht1</strain>
    </source>
</reference>
<dbReference type="PANTHER" id="PTHR43583:SF2">
    <property type="entry name" value="THIAZOLE BIOSYNTHESIS PROTEIN"/>
    <property type="match status" value="1"/>
</dbReference>
<dbReference type="AlphaFoldDB" id="U7D6C3"/>
<organism evidence="8 9">
    <name type="scientific">Chitinivibrio alkaliphilus ACht1</name>
    <dbReference type="NCBI Taxonomy" id="1313304"/>
    <lineage>
        <taxon>Bacteria</taxon>
        <taxon>Pseudomonadati</taxon>
        <taxon>Fibrobacterota</taxon>
        <taxon>Chitinivibrionia</taxon>
        <taxon>Chitinivibrionales</taxon>
        <taxon>Chitinivibrionaceae</taxon>
        <taxon>Chitinivibrio</taxon>
    </lineage>
</organism>
<dbReference type="Gene3D" id="3.20.20.70">
    <property type="entry name" value="Aldolase class I"/>
    <property type="match status" value="1"/>
</dbReference>
<evidence type="ECO:0000256" key="5">
    <source>
        <dbReference type="ARBA" id="ARBA00023004"/>
    </source>
</evidence>
<dbReference type="InterPro" id="IPR024007">
    <property type="entry name" value="FeFe-hyd_mat_HydG"/>
</dbReference>
<keyword evidence="3" id="KW-0949">S-adenosyl-L-methionine</keyword>
<feature type="domain" description="Radical SAM core" evidence="7">
    <location>
        <begin position="94"/>
        <end position="341"/>
    </location>
</feature>
<keyword evidence="4" id="KW-0479">Metal-binding</keyword>
<dbReference type="PATRIC" id="fig|1313304.3.peg.1464"/>
<dbReference type="Pfam" id="PF04055">
    <property type="entry name" value="Radical_SAM"/>
    <property type="match status" value="1"/>
</dbReference>
<keyword evidence="2" id="KW-0004">4Fe-4S</keyword>
<comment type="cofactor">
    <cofactor evidence="1">
        <name>[4Fe-4S] cluster</name>
        <dbReference type="ChEBI" id="CHEBI:49883"/>
    </cofactor>
</comment>
<dbReference type="InterPro" id="IPR007197">
    <property type="entry name" value="rSAM"/>
</dbReference>
<dbReference type="STRING" id="1313304.CALK_1532"/>
<gene>
    <name evidence="8" type="ORF">CALK_1532</name>
</gene>
<dbReference type="PROSITE" id="PS51918">
    <property type="entry name" value="RADICAL_SAM"/>
    <property type="match status" value="1"/>
</dbReference>
<dbReference type="InterPro" id="IPR058240">
    <property type="entry name" value="rSAM_sf"/>
</dbReference>
<dbReference type="Pfam" id="PF06968">
    <property type="entry name" value="BATS"/>
    <property type="match status" value="1"/>
</dbReference>
<dbReference type="GO" id="GO:0051539">
    <property type="term" value="F:4 iron, 4 sulfur cluster binding"/>
    <property type="evidence" value="ECO:0007669"/>
    <property type="project" value="UniProtKB-KW"/>
</dbReference>
<dbReference type="GO" id="GO:0046872">
    <property type="term" value="F:metal ion binding"/>
    <property type="evidence" value="ECO:0007669"/>
    <property type="project" value="UniProtKB-KW"/>
</dbReference>
<keyword evidence="5" id="KW-0408">Iron</keyword>
<evidence type="ECO:0000256" key="3">
    <source>
        <dbReference type="ARBA" id="ARBA00022691"/>
    </source>
</evidence>
<protein>
    <submittedName>
        <fullName evidence="8">Thiamine biosynthesis protein ThiH</fullName>
    </submittedName>
</protein>
<accession>U7D6C3</accession>
<dbReference type="InterPro" id="IPR010722">
    <property type="entry name" value="BATS_dom"/>
</dbReference>